<dbReference type="GO" id="GO:0006997">
    <property type="term" value="P:nucleus organization"/>
    <property type="evidence" value="ECO:0007669"/>
    <property type="project" value="InterPro"/>
</dbReference>
<organism evidence="7 8">
    <name type="scientific">Lithospermum erythrorhizon</name>
    <name type="common">Purple gromwell</name>
    <name type="synonym">Lithospermum officinale var. erythrorhizon</name>
    <dbReference type="NCBI Taxonomy" id="34254"/>
    <lineage>
        <taxon>Eukaryota</taxon>
        <taxon>Viridiplantae</taxon>
        <taxon>Streptophyta</taxon>
        <taxon>Embryophyta</taxon>
        <taxon>Tracheophyta</taxon>
        <taxon>Spermatophyta</taxon>
        <taxon>Magnoliopsida</taxon>
        <taxon>eudicotyledons</taxon>
        <taxon>Gunneridae</taxon>
        <taxon>Pentapetalae</taxon>
        <taxon>asterids</taxon>
        <taxon>lamiids</taxon>
        <taxon>Boraginales</taxon>
        <taxon>Boraginaceae</taxon>
        <taxon>Boraginoideae</taxon>
        <taxon>Lithospermeae</taxon>
        <taxon>Lithospermum</taxon>
    </lineage>
</organism>
<dbReference type="InterPro" id="IPR040418">
    <property type="entry name" value="CRWN"/>
</dbReference>
<reference evidence="7 8" key="1">
    <citation type="submission" date="2024-01" db="EMBL/GenBank/DDBJ databases">
        <title>The complete chloroplast genome sequence of Lithospermum erythrorhizon: insights into the phylogenetic relationship among Boraginaceae species and the maternal lineages of purple gromwells.</title>
        <authorList>
            <person name="Okada T."/>
            <person name="Watanabe K."/>
        </authorList>
    </citation>
    <scope>NUCLEOTIDE SEQUENCE [LARGE SCALE GENOMIC DNA]</scope>
</reference>
<feature type="coiled-coil region" evidence="5">
    <location>
        <begin position="458"/>
        <end position="523"/>
    </location>
</feature>
<feature type="compositionally biased region" description="Basic and acidic residues" evidence="6">
    <location>
        <begin position="1148"/>
        <end position="1157"/>
    </location>
</feature>
<dbReference type="GO" id="GO:0005652">
    <property type="term" value="C:nuclear lamina"/>
    <property type="evidence" value="ECO:0007669"/>
    <property type="project" value="UniProtKB-SubCell"/>
</dbReference>
<dbReference type="AlphaFoldDB" id="A0AAV3PNG6"/>
<accession>A0AAV3PNG6</accession>
<dbReference type="EMBL" id="BAABME010002147">
    <property type="protein sequence ID" value="GAA0153277.1"/>
    <property type="molecule type" value="Genomic_DNA"/>
</dbReference>
<evidence type="ECO:0000256" key="3">
    <source>
        <dbReference type="ARBA" id="ARBA00024186"/>
    </source>
</evidence>
<feature type="compositionally biased region" description="Polar residues" evidence="6">
    <location>
        <begin position="27"/>
        <end position="36"/>
    </location>
</feature>
<feature type="coiled-coil region" evidence="5">
    <location>
        <begin position="566"/>
        <end position="600"/>
    </location>
</feature>
<comment type="similarity">
    <text evidence="4">Belongs to the CRWN family.</text>
</comment>
<feature type="coiled-coil region" evidence="5">
    <location>
        <begin position="151"/>
        <end position="178"/>
    </location>
</feature>
<feature type="region of interest" description="Disordered" evidence="6">
    <location>
        <begin position="1"/>
        <end position="37"/>
    </location>
</feature>
<feature type="compositionally biased region" description="Basic and acidic residues" evidence="6">
    <location>
        <begin position="904"/>
        <end position="917"/>
    </location>
</feature>
<keyword evidence="2" id="KW-0539">Nucleus</keyword>
<feature type="compositionally biased region" description="Low complexity" evidence="6">
    <location>
        <begin position="832"/>
        <end position="841"/>
    </location>
</feature>
<feature type="region of interest" description="Disordered" evidence="6">
    <location>
        <begin position="1022"/>
        <end position="1041"/>
    </location>
</feature>
<feature type="compositionally biased region" description="Basic and acidic residues" evidence="6">
    <location>
        <begin position="927"/>
        <end position="949"/>
    </location>
</feature>
<proteinExistence type="inferred from homology"/>
<feature type="compositionally biased region" description="Basic and acidic residues" evidence="6">
    <location>
        <begin position="707"/>
        <end position="731"/>
    </location>
</feature>
<evidence type="ECO:0000313" key="7">
    <source>
        <dbReference type="EMBL" id="GAA0153277.1"/>
    </source>
</evidence>
<dbReference type="PANTHER" id="PTHR31908:SF9">
    <property type="entry name" value="PROTEIN CROWDED NUCLEI 3"/>
    <property type="match status" value="1"/>
</dbReference>
<feature type="region of interest" description="Disordered" evidence="6">
    <location>
        <begin position="1115"/>
        <end position="1180"/>
    </location>
</feature>
<gene>
    <name evidence="7" type="ORF">LIER_11557</name>
</gene>
<feature type="region of interest" description="Disordered" evidence="6">
    <location>
        <begin position="707"/>
        <end position="733"/>
    </location>
</feature>
<evidence type="ECO:0000256" key="2">
    <source>
        <dbReference type="ARBA" id="ARBA00023242"/>
    </source>
</evidence>
<feature type="compositionally biased region" description="Acidic residues" evidence="6">
    <location>
        <begin position="1162"/>
        <end position="1172"/>
    </location>
</feature>
<sequence length="1190" mass="137062">MYTKTFPTLSVNPRTERSKHSPPIHTRTASKPNSASGYIGGSQVVALPPVGLLDDGKGGMEIDELSENIDDWQRFKEVGLLDEEGLAKRDREAVVARVEQLQKELHDYQYTMGLLLLEKNEYNAKCGEISEAVKEAREILNREQGAHRIGIDEMEKREKNLREALDAEKQSVAHLEKMLRETCFEYEQVKLTSDSKLSEATTLITRMRDKSNDIEEKLYAADAKLAEANSKSLELERKSEEIEYRESTLKRERISFNMEREAHEANILRNKEGLQRWEKKLQEREERFCEGRRLVDQMEQKVNDIEKSHNQKERVLEEKTKAVDSACLILKEKEEKLNDRLVEVTLQEEKIASIRRNLEAKERELNWRTEKLSSRETVIQNNIDAYKKDLDSKQHEFELELGIKRIFFDDEIRKKVHDLERRETEFSHTEEKLQKREQALDSKSEKFKAKEHEIEVQAKLLKEREKSFKAEKKRLESTNKEIIHEKECLETCKYEIEKLQADISQKKQLIRKETDNLEVARDDEAEHFRLLMELKQEIGRVRNQQELQFKEGEILKNDSQKSKEEWKELDEKIADVSHEMRKLNNEKEMFEKERHYVEEQLKNEKFATEDLKRREYEALRFEKESLAATMRNEQLAFSERAENGHQQLKLEYETLKRELETDMQKKKDEMERVMLERQKAFRKEEVAYLNDMDNLKLSMENEIEEIKSQKQGLRKEKEEVSSSKKMQEDRQSGMQADIGELVGLSNMVKNQRENFMKERSQFLSFVERLKSCRSCSGAVSNHALLNHYVNEANDMEGSLFPIIEDELVDQETSRRSASQIDQTQLRKRESRSSGSRSGTSTLVRCASRLSPISTESSKLLSEELKPSTSLEMNVAIEDGEPSLQIRDESLAHSRMGEVSEPSEQSERGRSRREEASKSKKTTSSRSSHKDEIEIKEGSGRGKVTTEKPAGKSTRKRNRGQTSNTTRDGLQPDDSKEHSESVTTGGHSKRRNTGTSAHQTPENKRYNLRSNKPIGIISEAAVPEGGQTVNEQVSVDGGSKERIPNTEAASVRSLETVKTINEQVSVDGGSKEIIPNTEAASVRSLETSTEHVNQTPIVQVRTYRKVEIQEVSSYKVVESTAPSDSIDEEAPPKSPVLGTSGDIAGTPVHDMEDEHDNTIYDNDNSDDDDDDGDDKPGEVSVGRKIWTFFTS</sequence>
<feature type="region of interest" description="Disordered" evidence="6">
    <location>
        <begin position="813"/>
        <end position="848"/>
    </location>
</feature>
<evidence type="ECO:0000256" key="5">
    <source>
        <dbReference type="SAM" id="Coils"/>
    </source>
</evidence>
<protein>
    <recommendedName>
        <fullName evidence="9">Nuclear matrix constituent protein 1-like protein</fullName>
    </recommendedName>
</protein>
<dbReference type="Proteomes" id="UP001454036">
    <property type="component" value="Unassembled WGS sequence"/>
</dbReference>
<comment type="subcellular location">
    <subcellularLocation>
        <location evidence="3">Nucleus lamina</location>
    </subcellularLocation>
</comment>
<keyword evidence="8" id="KW-1185">Reference proteome</keyword>
<evidence type="ECO:0000256" key="6">
    <source>
        <dbReference type="SAM" id="MobiDB-lite"/>
    </source>
</evidence>
<name>A0AAV3PNG6_LITER</name>
<evidence type="ECO:0000256" key="1">
    <source>
        <dbReference type="ARBA" id="ARBA00023054"/>
    </source>
</evidence>
<evidence type="ECO:0000256" key="4">
    <source>
        <dbReference type="ARBA" id="ARBA00024208"/>
    </source>
</evidence>
<comment type="caution">
    <text evidence="7">The sequence shown here is derived from an EMBL/GenBank/DDBJ whole genome shotgun (WGS) entry which is preliminary data.</text>
</comment>
<feature type="compositionally biased region" description="Polar residues" evidence="6">
    <location>
        <begin position="1"/>
        <end position="13"/>
    </location>
</feature>
<evidence type="ECO:0000313" key="8">
    <source>
        <dbReference type="Proteomes" id="UP001454036"/>
    </source>
</evidence>
<dbReference type="PANTHER" id="PTHR31908">
    <property type="entry name" value="PROTEIN CROWDED NUCLEI 4"/>
    <property type="match status" value="1"/>
</dbReference>
<evidence type="ECO:0008006" key="9">
    <source>
        <dbReference type="Google" id="ProtNLM"/>
    </source>
</evidence>
<feature type="region of interest" description="Disordered" evidence="6">
    <location>
        <begin position="891"/>
        <end position="1011"/>
    </location>
</feature>
<keyword evidence="1 5" id="KW-0175">Coiled coil</keyword>